<reference evidence="1 2" key="1">
    <citation type="submission" date="2019-01" db="EMBL/GenBank/DDBJ databases">
        <title>Genome sequencing of strain FW100M-2.</title>
        <authorList>
            <person name="Heo J."/>
            <person name="Kim S.-J."/>
            <person name="Kim J.-S."/>
            <person name="Hong S.-B."/>
            <person name="Kwon S.-W."/>
        </authorList>
    </citation>
    <scope>NUCLEOTIDE SEQUENCE [LARGE SCALE GENOMIC DNA]</scope>
    <source>
        <strain evidence="1 2">FW100M-2</strain>
    </source>
</reference>
<evidence type="ECO:0000313" key="1">
    <source>
        <dbReference type="EMBL" id="QAY68357.1"/>
    </source>
</evidence>
<dbReference type="Proteomes" id="UP000293568">
    <property type="component" value="Chromosome"/>
</dbReference>
<dbReference type="KEGG" id="pprt:ET464_04695"/>
<dbReference type="OrthoDB" id="1797229at2"/>
<organism evidence="1 2">
    <name type="scientific">Paenibacillus protaetiae</name>
    <dbReference type="NCBI Taxonomy" id="2509456"/>
    <lineage>
        <taxon>Bacteria</taxon>
        <taxon>Bacillati</taxon>
        <taxon>Bacillota</taxon>
        <taxon>Bacilli</taxon>
        <taxon>Bacillales</taxon>
        <taxon>Paenibacillaceae</taxon>
        <taxon>Paenibacillus</taxon>
    </lineage>
</organism>
<dbReference type="AlphaFoldDB" id="A0A4P6F578"/>
<accession>A0A4P6F578</accession>
<dbReference type="EMBL" id="CP035492">
    <property type="protein sequence ID" value="QAY68357.1"/>
    <property type="molecule type" value="Genomic_DNA"/>
</dbReference>
<evidence type="ECO:0000313" key="2">
    <source>
        <dbReference type="Proteomes" id="UP000293568"/>
    </source>
</evidence>
<sequence>MGWTEFKAIPNEYNDEVQAIDKQIITLIMKRKEAAKGKRLFPPQELLSNWANEFDMEAAQLNAIIDSFSIRFPVITPQGPGKLVHVLPIMKKTILDGFEYELTHAMQHENGSIVFVEIYQTETDDFNGHMRPKLQLEVTGEQEYSVHRDGASGGSGHTQLSFLVIPRLPDSLDQVRFKLIPYAPISEYIRKEIILNQEVAFE</sequence>
<name>A0A4P6F578_9BACL</name>
<keyword evidence="2" id="KW-1185">Reference proteome</keyword>
<protein>
    <submittedName>
        <fullName evidence="1">Uncharacterized protein</fullName>
    </submittedName>
</protein>
<gene>
    <name evidence="1" type="ORF">ET464_04695</name>
</gene>
<proteinExistence type="predicted"/>